<protein>
    <submittedName>
        <fullName evidence="2">Uncharacterized protein</fullName>
    </submittedName>
</protein>
<dbReference type="Proteomes" id="UP000184330">
    <property type="component" value="Unassembled WGS sequence"/>
</dbReference>
<sequence>MEHHLPRNASVKGPIKVRDGMRHQQQATFRNNTSDFGTLWQLQKVGWAWCSRSARSCRRTLGPVFVGVAHILTFTVASIVASRITMGNEALISRSDHFGLWVHYQSPTSQINFMDLIAAGILGTITTVITRVRYCEKLAIRMEHNQRFIPFKALCLGSVNASIYVTTGLVDSLHDLGFDGKDEDRVTLCSPFPPQSLPPICPPWISYVAMIQILNPTNRTMGGVLSNQRQWATAFVIIEAFNSMSISQITMSKEVQLLAESLAFGAESLPPVSNQWVLDAQDWFAIALALAHPRWLIS</sequence>
<feature type="transmembrane region" description="Helical" evidence="1">
    <location>
        <begin position="61"/>
        <end position="81"/>
    </location>
</feature>
<accession>A0A1L7WNK7</accession>
<dbReference type="AlphaFoldDB" id="A0A1L7WNK7"/>
<dbReference type="EMBL" id="FJOG01000005">
    <property type="protein sequence ID" value="CZR54352.1"/>
    <property type="molecule type" value="Genomic_DNA"/>
</dbReference>
<organism evidence="2 3">
    <name type="scientific">Phialocephala subalpina</name>
    <dbReference type="NCBI Taxonomy" id="576137"/>
    <lineage>
        <taxon>Eukaryota</taxon>
        <taxon>Fungi</taxon>
        <taxon>Dikarya</taxon>
        <taxon>Ascomycota</taxon>
        <taxon>Pezizomycotina</taxon>
        <taxon>Leotiomycetes</taxon>
        <taxon>Helotiales</taxon>
        <taxon>Mollisiaceae</taxon>
        <taxon>Phialocephala</taxon>
        <taxon>Phialocephala fortinii species complex</taxon>
    </lineage>
</organism>
<evidence type="ECO:0000313" key="3">
    <source>
        <dbReference type="Proteomes" id="UP000184330"/>
    </source>
</evidence>
<keyword evidence="1" id="KW-1133">Transmembrane helix</keyword>
<keyword evidence="1" id="KW-0812">Transmembrane</keyword>
<evidence type="ECO:0000313" key="2">
    <source>
        <dbReference type="EMBL" id="CZR54352.1"/>
    </source>
</evidence>
<reference evidence="2 3" key="1">
    <citation type="submission" date="2016-03" db="EMBL/GenBank/DDBJ databases">
        <authorList>
            <person name="Ploux O."/>
        </authorList>
    </citation>
    <scope>NUCLEOTIDE SEQUENCE [LARGE SCALE GENOMIC DNA]</scope>
    <source>
        <strain evidence="2 3">UAMH 11012</strain>
    </source>
</reference>
<keyword evidence="1" id="KW-0472">Membrane</keyword>
<evidence type="ECO:0000256" key="1">
    <source>
        <dbReference type="SAM" id="Phobius"/>
    </source>
</evidence>
<feature type="transmembrane region" description="Helical" evidence="1">
    <location>
        <begin position="111"/>
        <end position="132"/>
    </location>
</feature>
<keyword evidence="3" id="KW-1185">Reference proteome</keyword>
<gene>
    <name evidence="2" type="ORF">PAC_04236</name>
</gene>
<proteinExistence type="predicted"/>
<name>A0A1L7WNK7_9HELO</name>